<dbReference type="AlphaFoldDB" id="A0A1I2BKW6"/>
<organism evidence="2 3">
    <name type="scientific">Actinopolyspora alba</name>
    <dbReference type="NCBI Taxonomy" id="673379"/>
    <lineage>
        <taxon>Bacteria</taxon>
        <taxon>Bacillati</taxon>
        <taxon>Actinomycetota</taxon>
        <taxon>Actinomycetes</taxon>
        <taxon>Actinopolysporales</taxon>
        <taxon>Actinopolysporaceae</taxon>
        <taxon>Actinopolyspora</taxon>
        <taxon>Actinopolyspora alba group</taxon>
    </lineage>
</organism>
<evidence type="ECO:0000256" key="1">
    <source>
        <dbReference type="SAM" id="MobiDB-lite"/>
    </source>
</evidence>
<name>A0A1I2BKW6_9ACTN</name>
<reference evidence="3" key="1">
    <citation type="submission" date="2016-10" db="EMBL/GenBank/DDBJ databases">
        <authorList>
            <person name="Varghese N."/>
            <person name="Submissions S."/>
        </authorList>
    </citation>
    <scope>NUCLEOTIDE SEQUENCE [LARGE SCALE GENOMIC DNA]</scope>
    <source>
        <strain evidence="3">DSM 45004</strain>
    </source>
</reference>
<keyword evidence="3" id="KW-1185">Reference proteome</keyword>
<protein>
    <submittedName>
        <fullName evidence="2">Uncharacterized protein</fullName>
    </submittedName>
</protein>
<evidence type="ECO:0000313" key="3">
    <source>
        <dbReference type="Proteomes" id="UP000198716"/>
    </source>
</evidence>
<proteinExistence type="predicted"/>
<dbReference type="Proteomes" id="UP000198716">
    <property type="component" value="Unassembled WGS sequence"/>
</dbReference>
<gene>
    <name evidence="2" type="ORF">SAMN04487819_116122</name>
</gene>
<sequence length="195" mass="21500">MSSERGLLLWALPVTAVALLGAVAAGLFARNVYGDVAQRAEPVPESSASPTPEGDPPGTRRVALSEGARRHPDAEAVQQLLQRHFNAINKDKYYLWRSTVVRAKRINQPYEQWQDEYHSTEDGTVVIHRIVPGPEATMRVVMSFISTQDPADAPKSMPAGCLRWRVVYRIVPVSEGLRLGQGLPDSSLSKRCAEN</sequence>
<accession>A0A1I2BKW6</accession>
<dbReference type="EMBL" id="FOMZ01000016">
    <property type="protein sequence ID" value="SFE55880.1"/>
    <property type="molecule type" value="Genomic_DNA"/>
</dbReference>
<feature type="region of interest" description="Disordered" evidence="1">
    <location>
        <begin position="40"/>
        <end position="69"/>
    </location>
</feature>
<evidence type="ECO:0000313" key="2">
    <source>
        <dbReference type="EMBL" id="SFE55880.1"/>
    </source>
</evidence>